<proteinExistence type="predicted"/>
<dbReference type="Proteomes" id="UP000663866">
    <property type="component" value="Unassembled WGS sequence"/>
</dbReference>
<dbReference type="Proteomes" id="UP000663842">
    <property type="component" value="Unassembled WGS sequence"/>
</dbReference>
<dbReference type="EMBL" id="CAJOBF010000729">
    <property type="protein sequence ID" value="CAF3860926.1"/>
    <property type="molecule type" value="Genomic_DNA"/>
</dbReference>
<dbReference type="EMBL" id="CAJNRG010015494">
    <property type="protein sequence ID" value="CAF2168701.1"/>
    <property type="molecule type" value="Genomic_DNA"/>
</dbReference>
<dbReference type="Proteomes" id="UP000663887">
    <property type="component" value="Unassembled WGS sequence"/>
</dbReference>
<comment type="caution">
    <text evidence="5">The sequence shown here is derived from an EMBL/GenBank/DDBJ whole genome shotgun (WGS) entry which is preliminary data.</text>
</comment>
<organism evidence="5 6">
    <name type="scientific">Rotaria magnacalcarata</name>
    <dbReference type="NCBI Taxonomy" id="392030"/>
    <lineage>
        <taxon>Eukaryota</taxon>
        <taxon>Metazoa</taxon>
        <taxon>Spiralia</taxon>
        <taxon>Gnathifera</taxon>
        <taxon>Rotifera</taxon>
        <taxon>Eurotatoria</taxon>
        <taxon>Bdelloidea</taxon>
        <taxon>Philodinida</taxon>
        <taxon>Philodinidae</taxon>
        <taxon>Rotaria</taxon>
    </lineage>
</organism>
<evidence type="ECO:0000313" key="3">
    <source>
        <dbReference type="EMBL" id="CAF2168701.1"/>
    </source>
</evidence>
<evidence type="ECO:0000313" key="2">
    <source>
        <dbReference type="EMBL" id="CAF2130917.1"/>
    </source>
</evidence>
<evidence type="ECO:0000313" key="5">
    <source>
        <dbReference type="EMBL" id="CAF3961451.1"/>
    </source>
</evidence>
<accession>A0A819LI33</accession>
<dbReference type="AlphaFoldDB" id="A0A819LI33"/>
<name>A0A819LI33_9BILA</name>
<gene>
    <name evidence="5" type="ORF">OVN521_LOCUS12832</name>
    <name evidence="4" type="ORF">UXM345_LOCUS8373</name>
    <name evidence="2" type="ORF">WKI299_LOCUS26267</name>
    <name evidence="3" type="ORF">XDN619_LOCUS31070</name>
</gene>
<dbReference type="Proteomes" id="UP000663856">
    <property type="component" value="Unassembled WGS sequence"/>
</dbReference>
<reference evidence="5" key="1">
    <citation type="submission" date="2021-02" db="EMBL/GenBank/DDBJ databases">
        <authorList>
            <person name="Nowell W R."/>
        </authorList>
    </citation>
    <scope>NUCLEOTIDE SEQUENCE</scope>
</reference>
<sequence length="140" mass="15898">MSGRKVKPKATAAESRKATSNAMRSRHRMSQNYLVIWVNGNLDSNNEDYQNTLEQLRAVVREVILFTTSAQCIQYLNGMGDEKAFIISSGALGQSLVNEIHTMTQVDVIYIFCGDKVRHEQWANGRVKDSRCFHLNQTNM</sequence>
<dbReference type="EMBL" id="CAJNRF010011380">
    <property type="protein sequence ID" value="CAF2130917.1"/>
    <property type="molecule type" value="Genomic_DNA"/>
</dbReference>
<keyword evidence="6" id="KW-1185">Reference proteome</keyword>
<feature type="region of interest" description="Disordered" evidence="1">
    <location>
        <begin position="1"/>
        <end position="24"/>
    </location>
</feature>
<evidence type="ECO:0000313" key="4">
    <source>
        <dbReference type="EMBL" id="CAF3860926.1"/>
    </source>
</evidence>
<protein>
    <submittedName>
        <fullName evidence="5">Uncharacterized protein</fullName>
    </submittedName>
</protein>
<evidence type="ECO:0000256" key="1">
    <source>
        <dbReference type="SAM" id="MobiDB-lite"/>
    </source>
</evidence>
<dbReference type="EMBL" id="CAJOBG010001824">
    <property type="protein sequence ID" value="CAF3961451.1"/>
    <property type="molecule type" value="Genomic_DNA"/>
</dbReference>
<evidence type="ECO:0000313" key="6">
    <source>
        <dbReference type="Proteomes" id="UP000663866"/>
    </source>
</evidence>